<reference evidence="4 5" key="1">
    <citation type="submission" date="2016-10" db="EMBL/GenBank/DDBJ databases">
        <title>Genome sequence of the basidiomycete white-rot fungus Trametes pubescens.</title>
        <authorList>
            <person name="Makela M.R."/>
            <person name="Granchi Z."/>
            <person name="Peng M."/>
            <person name="De Vries R.P."/>
            <person name="Grigoriev I."/>
            <person name="Riley R."/>
            <person name="Hilden K."/>
        </authorList>
    </citation>
    <scope>NUCLEOTIDE SEQUENCE [LARGE SCALE GENOMIC DNA]</scope>
    <source>
        <strain evidence="4 5">FBCC735</strain>
    </source>
</reference>
<protein>
    <recommendedName>
        <fullName evidence="3">DUF6533 domain-containing protein</fullName>
    </recommendedName>
</protein>
<keyword evidence="2" id="KW-1133">Transmembrane helix</keyword>
<dbReference type="Proteomes" id="UP000184267">
    <property type="component" value="Unassembled WGS sequence"/>
</dbReference>
<dbReference type="OrthoDB" id="3354157at2759"/>
<evidence type="ECO:0000256" key="2">
    <source>
        <dbReference type="SAM" id="Phobius"/>
    </source>
</evidence>
<feature type="transmembrane region" description="Helical" evidence="2">
    <location>
        <begin position="35"/>
        <end position="58"/>
    </location>
</feature>
<accession>A0A1M2W189</accession>
<feature type="transmembrane region" description="Helical" evidence="2">
    <location>
        <begin position="99"/>
        <end position="118"/>
    </location>
</feature>
<dbReference type="EMBL" id="MNAD01000375">
    <property type="protein sequence ID" value="OJT13635.1"/>
    <property type="molecule type" value="Genomic_DNA"/>
</dbReference>
<dbReference type="AlphaFoldDB" id="A0A1M2W189"/>
<keyword evidence="5" id="KW-1185">Reference proteome</keyword>
<keyword evidence="2" id="KW-0472">Membrane</keyword>
<evidence type="ECO:0000313" key="5">
    <source>
        <dbReference type="Proteomes" id="UP000184267"/>
    </source>
</evidence>
<sequence length="351" mass="39362">MQYVGIASFTVLVWDHIVTLDDEIEYIWKRKKGPLIYLFFLNRYLTPLGFIVNLFAYFSPIWTPEHFVRYEGSMTVIGINVTAIMMLLRIYAMYEGRRWVISFVTATFFVEFGVNAWLMTHGVAVRHTGGITACTMIFDPDKVKGPIASASAWLPLLYDTIVLIFTLRRTWGGVRRGNPTAGHILRMLLKEGIMYYSVIFTITLILTLMIVFAPDGLKNLTAQTEYLMTVAMMSRITLHLKKEAHATWDSLGLYSSGDPTPVSPSSGGRYAGLRFGRGAGMGGGASRGTAVHVAIQEFSVTHDDRGDEIGLPPQSHVHHSSSSKREPHAEWHELGPVRVKMPGDDRRSRAF</sequence>
<keyword evidence="2" id="KW-0812">Transmembrane</keyword>
<feature type="compositionally biased region" description="Basic and acidic residues" evidence="1">
    <location>
        <begin position="323"/>
        <end position="351"/>
    </location>
</feature>
<feature type="region of interest" description="Disordered" evidence="1">
    <location>
        <begin position="303"/>
        <end position="351"/>
    </location>
</feature>
<evidence type="ECO:0000259" key="3">
    <source>
        <dbReference type="Pfam" id="PF20151"/>
    </source>
</evidence>
<feature type="transmembrane region" description="Helical" evidence="2">
    <location>
        <begin position="147"/>
        <end position="167"/>
    </location>
</feature>
<dbReference type="InterPro" id="IPR045340">
    <property type="entry name" value="DUF6533"/>
</dbReference>
<proteinExistence type="predicted"/>
<comment type="caution">
    <text evidence="4">The sequence shown here is derived from an EMBL/GenBank/DDBJ whole genome shotgun (WGS) entry which is preliminary data.</text>
</comment>
<dbReference type="OMA" id="WHELGPV"/>
<name>A0A1M2W189_TRAPU</name>
<evidence type="ECO:0000313" key="4">
    <source>
        <dbReference type="EMBL" id="OJT13635.1"/>
    </source>
</evidence>
<feature type="transmembrane region" description="Helical" evidence="2">
    <location>
        <begin position="70"/>
        <end position="92"/>
    </location>
</feature>
<feature type="transmembrane region" description="Helical" evidence="2">
    <location>
        <begin position="193"/>
        <end position="213"/>
    </location>
</feature>
<feature type="domain" description="DUF6533" evidence="3">
    <location>
        <begin position="3"/>
        <end position="48"/>
    </location>
</feature>
<gene>
    <name evidence="4" type="ORF">TRAPUB_9824</name>
</gene>
<evidence type="ECO:0000256" key="1">
    <source>
        <dbReference type="SAM" id="MobiDB-lite"/>
    </source>
</evidence>
<dbReference type="Pfam" id="PF20151">
    <property type="entry name" value="DUF6533"/>
    <property type="match status" value="1"/>
</dbReference>
<organism evidence="4 5">
    <name type="scientific">Trametes pubescens</name>
    <name type="common">White-rot fungus</name>
    <dbReference type="NCBI Taxonomy" id="154538"/>
    <lineage>
        <taxon>Eukaryota</taxon>
        <taxon>Fungi</taxon>
        <taxon>Dikarya</taxon>
        <taxon>Basidiomycota</taxon>
        <taxon>Agaricomycotina</taxon>
        <taxon>Agaricomycetes</taxon>
        <taxon>Polyporales</taxon>
        <taxon>Polyporaceae</taxon>
        <taxon>Trametes</taxon>
    </lineage>
</organism>